<feature type="binding site" evidence="1">
    <location>
        <position position="89"/>
    </location>
    <ligand>
        <name>Mg(2+)</name>
        <dbReference type="ChEBI" id="CHEBI:18420"/>
        <label>1</label>
    </ligand>
</feature>
<accession>A0ABP5HK15</accession>
<evidence type="ECO:0000256" key="2">
    <source>
        <dbReference type="SAM" id="MobiDB-lite"/>
    </source>
</evidence>
<dbReference type="Proteomes" id="UP001501480">
    <property type="component" value="Unassembled WGS sequence"/>
</dbReference>
<gene>
    <name evidence="1" type="primary">thiL</name>
    <name evidence="4" type="ORF">GCM10009821_15030</name>
</gene>
<dbReference type="CDD" id="cd02194">
    <property type="entry name" value="ThiL"/>
    <property type="match status" value="1"/>
</dbReference>
<dbReference type="Pfam" id="PF00586">
    <property type="entry name" value="AIRS"/>
    <property type="match status" value="1"/>
</dbReference>
<evidence type="ECO:0000256" key="1">
    <source>
        <dbReference type="HAMAP-Rule" id="MF_02128"/>
    </source>
</evidence>
<protein>
    <recommendedName>
        <fullName evidence="1">Thiamine-monophosphate kinase</fullName>
        <shortName evidence="1">TMP kinase</shortName>
        <shortName evidence="1">Thiamine-phosphate kinase</shortName>
        <ecNumber evidence="1">2.7.4.16</ecNumber>
    </recommendedName>
</protein>
<dbReference type="GO" id="GO:0016301">
    <property type="term" value="F:kinase activity"/>
    <property type="evidence" value="ECO:0007669"/>
    <property type="project" value="UniProtKB-KW"/>
</dbReference>
<feature type="region of interest" description="Disordered" evidence="2">
    <location>
        <begin position="19"/>
        <end position="42"/>
    </location>
</feature>
<dbReference type="HAMAP" id="MF_02128">
    <property type="entry name" value="TMP_kinase"/>
    <property type="match status" value="1"/>
</dbReference>
<feature type="binding site" evidence="1">
    <location>
        <position position="255"/>
    </location>
    <ligand>
        <name>Mg(2+)</name>
        <dbReference type="ChEBI" id="CHEBI:18420"/>
        <label>5</label>
    </ligand>
</feature>
<feature type="binding site" evidence="1">
    <location>
        <begin position="166"/>
        <end position="167"/>
    </location>
    <ligand>
        <name>ATP</name>
        <dbReference type="ChEBI" id="CHEBI:30616"/>
    </ligand>
</feature>
<dbReference type="SUPFAM" id="SSF55326">
    <property type="entry name" value="PurM N-terminal domain-like"/>
    <property type="match status" value="1"/>
</dbReference>
<dbReference type="InterPro" id="IPR036676">
    <property type="entry name" value="PurM-like_C_sf"/>
</dbReference>
<comment type="caution">
    <text evidence="1">Lacks conserved residue(s) required for the propagation of feature annotation.</text>
</comment>
<dbReference type="PANTHER" id="PTHR30270">
    <property type="entry name" value="THIAMINE-MONOPHOSPHATE KINASE"/>
    <property type="match status" value="1"/>
</dbReference>
<feature type="binding site" evidence="1">
    <location>
        <position position="119"/>
    </location>
    <ligand>
        <name>Mg(2+)</name>
        <dbReference type="ChEBI" id="CHEBI:18420"/>
        <label>4</label>
    </ligand>
</feature>
<feature type="binding site" evidence="1">
    <location>
        <position position="119"/>
    </location>
    <ligand>
        <name>Mg(2+)</name>
        <dbReference type="ChEBI" id="CHEBI:18420"/>
        <label>2</label>
    </ligand>
</feature>
<dbReference type="PIRSF" id="PIRSF005303">
    <property type="entry name" value="Thiam_monoph_kin"/>
    <property type="match status" value="1"/>
</dbReference>
<proteinExistence type="inferred from homology"/>
<feature type="binding site" evidence="1">
    <location>
        <position position="90"/>
    </location>
    <ligand>
        <name>Mg(2+)</name>
        <dbReference type="ChEBI" id="CHEBI:18420"/>
        <label>2</label>
    </ligand>
</feature>
<name>A0ABP5HK15_9ACTN</name>
<feature type="binding site" evidence="1">
    <location>
        <position position="119"/>
    </location>
    <ligand>
        <name>Mg(2+)</name>
        <dbReference type="ChEBI" id="CHEBI:18420"/>
        <label>3</label>
    </ligand>
</feature>
<dbReference type="InterPro" id="IPR036921">
    <property type="entry name" value="PurM-like_N_sf"/>
</dbReference>
<feature type="binding site" evidence="1">
    <location>
        <position position="74"/>
    </location>
    <ligand>
        <name>Mg(2+)</name>
        <dbReference type="ChEBI" id="CHEBI:18420"/>
        <label>4</label>
    </ligand>
</feature>
<keyword evidence="1" id="KW-0460">Magnesium</keyword>
<keyword evidence="1" id="KW-0808">Transferase</keyword>
<feature type="binding site" evidence="1">
    <location>
        <position position="90"/>
    </location>
    <ligand>
        <name>Mg(2+)</name>
        <dbReference type="ChEBI" id="CHEBI:18420"/>
        <label>1</label>
    </ligand>
</feature>
<keyword evidence="5" id="KW-1185">Reference proteome</keyword>
<dbReference type="SUPFAM" id="SSF56042">
    <property type="entry name" value="PurM C-terminal domain-like"/>
    <property type="match status" value="1"/>
</dbReference>
<dbReference type="EMBL" id="BAAAPY010000004">
    <property type="protein sequence ID" value="GAA2076680.1"/>
    <property type="molecule type" value="Genomic_DNA"/>
</dbReference>
<comment type="function">
    <text evidence="1">Catalyzes the ATP-dependent phosphorylation of thiamine-monophosphate (TMP) to form thiamine-pyrophosphate (TPP), the active form of vitamin B1.</text>
</comment>
<dbReference type="InterPro" id="IPR016188">
    <property type="entry name" value="PurM-like_N"/>
</dbReference>
<dbReference type="Gene3D" id="3.30.1330.10">
    <property type="entry name" value="PurM-like, N-terminal domain"/>
    <property type="match status" value="1"/>
</dbReference>
<comment type="catalytic activity">
    <reaction evidence="1">
        <text>thiamine phosphate + ATP = thiamine diphosphate + ADP</text>
        <dbReference type="Rhea" id="RHEA:15913"/>
        <dbReference type="ChEBI" id="CHEBI:30616"/>
        <dbReference type="ChEBI" id="CHEBI:37575"/>
        <dbReference type="ChEBI" id="CHEBI:58937"/>
        <dbReference type="ChEBI" id="CHEBI:456216"/>
        <dbReference type="EC" id="2.7.4.16"/>
    </reaction>
</comment>
<dbReference type="NCBIfam" id="TIGR01379">
    <property type="entry name" value="thiL"/>
    <property type="match status" value="1"/>
</dbReference>
<feature type="binding site" evidence="1">
    <location>
        <position position="167"/>
    </location>
    <ligand>
        <name>Mg(2+)</name>
        <dbReference type="ChEBI" id="CHEBI:18420"/>
        <label>1</label>
    </ligand>
</feature>
<evidence type="ECO:0000313" key="4">
    <source>
        <dbReference type="EMBL" id="GAA2076680.1"/>
    </source>
</evidence>
<dbReference type="Gene3D" id="3.90.650.10">
    <property type="entry name" value="PurM-like C-terminal domain"/>
    <property type="match status" value="1"/>
</dbReference>
<comment type="similarity">
    <text evidence="1">Belongs to the thiamine-monophosphate kinase family.</text>
</comment>
<feature type="binding site" evidence="1">
    <location>
        <position position="88"/>
    </location>
    <ligand>
        <name>Mg(2+)</name>
        <dbReference type="ChEBI" id="CHEBI:18420"/>
        <label>4</label>
    </ligand>
</feature>
<feature type="binding site" evidence="1">
    <location>
        <position position="74"/>
    </location>
    <ligand>
        <name>Mg(2+)</name>
        <dbReference type="ChEBI" id="CHEBI:18420"/>
        <label>3</label>
    </ligand>
</feature>
<keyword evidence="1" id="KW-0479">Metal-binding</keyword>
<feature type="binding site" evidence="1">
    <location>
        <position position="97"/>
    </location>
    <ligand>
        <name>substrate</name>
    </ligand>
</feature>
<comment type="caution">
    <text evidence="4">The sequence shown here is derived from an EMBL/GenBank/DDBJ whole genome shotgun (WGS) entry which is preliminary data.</text>
</comment>
<dbReference type="NCBIfam" id="NF004351">
    <property type="entry name" value="PRK05731.1-4"/>
    <property type="match status" value="1"/>
</dbReference>
<keyword evidence="1" id="KW-0784">Thiamine biosynthesis</keyword>
<feature type="binding site" evidence="1">
    <location>
        <position position="190"/>
    </location>
    <ligand>
        <name>ATP</name>
        <dbReference type="ChEBI" id="CHEBI:30616"/>
    </ligand>
</feature>
<keyword evidence="1 4" id="KW-0418">Kinase</keyword>
<comment type="miscellaneous">
    <text evidence="1">Reaction mechanism of ThiL seems to utilize a direct, inline transfer of the gamma-phosphate of ATP to TMP rather than a phosphorylated enzyme intermediate.</text>
</comment>
<evidence type="ECO:0000313" key="5">
    <source>
        <dbReference type="Proteomes" id="UP001501480"/>
    </source>
</evidence>
<organism evidence="4 5">
    <name type="scientific">Aeromicrobium halocynthiae</name>
    <dbReference type="NCBI Taxonomy" id="560557"/>
    <lineage>
        <taxon>Bacteria</taxon>
        <taxon>Bacillati</taxon>
        <taxon>Actinomycetota</taxon>
        <taxon>Actinomycetes</taxon>
        <taxon>Propionibacteriales</taxon>
        <taxon>Nocardioidaceae</taxon>
        <taxon>Aeromicrobium</taxon>
    </lineage>
</organism>
<feature type="domain" description="PurM-like N-terminal" evidence="3">
    <location>
        <begin position="72"/>
        <end position="183"/>
    </location>
</feature>
<reference evidence="5" key="1">
    <citation type="journal article" date="2019" name="Int. J. Syst. Evol. Microbiol.">
        <title>The Global Catalogue of Microorganisms (GCM) 10K type strain sequencing project: providing services to taxonomists for standard genome sequencing and annotation.</title>
        <authorList>
            <consortium name="The Broad Institute Genomics Platform"/>
            <consortium name="The Broad Institute Genome Sequencing Center for Infectious Disease"/>
            <person name="Wu L."/>
            <person name="Ma J."/>
        </authorList>
    </citation>
    <scope>NUCLEOTIDE SEQUENCE [LARGE SCALE GENOMIC DNA]</scope>
    <source>
        <strain evidence="5">JCM 15749</strain>
    </source>
</reference>
<evidence type="ECO:0000259" key="3">
    <source>
        <dbReference type="Pfam" id="PF00586"/>
    </source>
</evidence>
<comment type="pathway">
    <text evidence="1">Cofactor biosynthesis; thiamine diphosphate biosynthesis; thiamine diphosphate from thiamine phosphate: step 1/1.</text>
</comment>
<feature type="binding site" evidence="1">
    <location>
        <position position="254"/>
    </location>
    <ligand>
        <name>ATP</name>
        <dbReference type="ChEBI" id="CHEBI:30616"/>
    </ligand>
</feature>
<feature type="binding site" evidence="1">
    <location>
        <position position="252"/>
    </location>
    <ligand>
        <name>Mg(2+)</name>
        <dbReference type="ChEBI" id="CHEBI:18420"/>
        <label>3</label>
    </ligand>
</feature>
<dbReference type="InterPro" id="IPR006283">
    <property type="entry name" value="ThiL-like"/>
</dbReference>
<keyword evidence="1" id="KW-0067">ATP-binding</keyword>
<keyword evidence="1" id="KW-0547">Nucleotide-binding</keyword>
<sequence length="356" mass="36798">MPGPSSDLLLVNLGTRYRTSRRDPHRLGENGPMTTSDDRPAEARVRDVGEFGLIDLVRAELGSGSRVIVGPGDDAAHLDTDTGRVLVSTDVLVENRHFRRDWASAEQIGRRAAASNLSDINAMGGRATAVTVGLALPDDLPAAWVVDLARGLAAECERVGAHVIGGDMTAADQVVIAVTVIGETSVPVRRHGAAPGDVVAVAGRLGWSAAGLAALSRGFRSPRSVVEAHLVPQPPYEAGPAAAAAGATAMIDVSDGLLADVGHVALAGGVLVDLDSGALEADEPVRTVAGALGREPMDFVLGGGEDFALVATFGRHSELPSGWRRIGEVLEASSRAPGVLVDGEEPPVEPGHRHWG</sequence>
<dbReference type="EC" id="2.7.4.16" evidence="1"/>
<dbReference type="PANTHER" id="PTHR30270:SF0">
    <property type="entry name" value="THIAMINE-MONOPHOSPHATE KINASE"/>
    <property type="match status" value="1"/>
</dbReference>
<feature type="binding site" evidence="1">
    <location>
        <position position="305"/>
    </location>
    <ligand>
        <name>substrate</name>
    </ligand>
</feature>